<proteinExistence type="predicted"/>
<feature type="region of interest" description="Disordered" evidence="1">
    <location>
        <begin position="1"/>
        <end position="21"/>
    </location>
</feature>
<organism evidence="2 3">
    <name type="scientific">Serratia aquatilis</name>
    <dbReference type="NCBI Taxonomy" id="1737515"/>
    <lineage>
        <taxon>Bacteria</taxon>
        <taxon>Pseudomonadati</taxon>
        <taxon>Pseudomonadota</taxon>
        <taxon>Gammaproteobacteria</taxon>
        <taxon>Enterobacterales</taxon>
        <taxon>Yersiniaceae</taxon>
        <taxon>Serratia</taxon>
    </lineage>
</organism>
<evidence type="ECO:0000256" key="1">
    <source>
        <dbReference type="SAM" id="MobiDB-lite"/>
    </source>
</evidence>
<gene>
    <name evidence="2" type="ORF">ACFFJ3_18415</name>
</gene>
<dbReference type="RefSeq" id="WP_380678051.1">
    <property type="nucleotide sequence ID" value="NZ_CP173186.1"/>
</dbReference>
<accession>A0ABV6EHH5</accession>
<protein>
    <submittedName>
        <fullName evidence="2">Uncharacterized protein</fullName>
    </submittedName>
</protein>
<reference evidence="2 3" key="1">
    <citation type="submission" date="2024-09" db="EMBL/GenBank/DDBJ databases">
        <authorList>
            <person name="Sun Q."/>
            <person name="Mori K."/>
        </authorList>
    </citation>
    <scope>NUCLEOTIDE SEQUENCE [LARGE SCALE GENOMIC DNA]</scope>
    <source>
        <strain evidence="2 3">CCM 8626</strain>
    </source>
</reference>
<dbReference type="EMBL" id="JBHLXG010000018">
    <property type="protein sequence ID" value="MFC0228447.1"/>
    <property type="molecule type" value="Genomic_DNA"/>
</dbReference>
<dbReference type="Proteomes" id="UP001589792">
    <property type="component" value="Unassembled WGS sequence"/>
</dbReference>
<evidence type="ECO:0000313" key="2">
    <source>
        <dbReference type="EMBL" id="MFC0228447.1"/>
    </source>
</evidence>
<comment type="caution">
    <text evidence="2">The sequence shown here is derived from an EMBL/GenBank/DDBJ whole genome shotgun (WGS) entry which is preliminary data.</text>
</comment>
<name>A0ABV6EHH5_9GAMM</name>
<sequence>MLTRQQSVGKSGKVKVRDSEQTGADTLNAGDLAHADIFLTLKSSTTGLDFTVISEAFE</sequence>
<keyword evidence="3" id="KW-1185">Reference proteome</keyword>
<evidence type="ECO:0000313" key="3">
    <source>
        <dbReference type="Proteomes" id="UP001589792"/>
    </source>
</evidence>